<feature type="region of interest" description="Disordered" evidence="1">
    <location>
        <begin position="370"/>
        <end position="403"/>
    </location>
</feature>
<proteinExistence type="predicted"/>
<dbReference type="PANTHER" id="PTHR37015:SF2">
    <property type="entry name" value="REVERSE TRANSCRIPTASE DOMAIN-CONTAINING PROTEIN"/>
    <property type="match status" value="1"/>
</dbReference>
<accession>A0A6A6AHL2</accession>
<protein>
    <recommendedName>
        <fullName evidence="4">Reverse transcriptase domain-containing protein</fullName>
    </recommendedName>
</protein>
<evidence type="ECO:0000256" key="1">
    <source>
        <dbReference type="SAM" id="MobiDB-lite"/>
    </source>
</evidence>
<reference evidence="2" key="1">
    <citation type="journal article" date="2020" name="Stud. Mycol.">
        <title>101 Dothideomycetes genomes: a test case for predicting lifestyles and emergence of pathogens.</title>
        <authorList>
            <person name="Haridas S."/>
            <person name="Albert R."/>
            <person name="Binder M."/>
            <person name="Bloem J."/>
            <person name="Labutti K."/>
            <person name="Salamov A."/>
            <person name="Andreopoulos B."/>
            <person name="Baker S."/>
            <person name="Barry K."/>
            <person name="Bills G."/>
            <person name="Bluhm B."/>
            <person name="Cannon C."/>
            <person name="Castanera R."/>
            <person name="Culley D."/>
            <person name="Daum C."/>
            <person name="Ezra D."/>
            <person name="Gonzalez J."/>
            <person name="Henrissat B."/>
            <person name="Kuo A."/>
            <person name="Liang C."/>
            <person name="Lipzen A."/>
            <person name="Lutzoni F."/>
            <person name="Magnuson J."/>
            <person name="Mondo S."/>
            <person name="Nolan M."/>
            <person name="Ohm R."/>
            <person name="Pangilinan J."/>
            <person name="Park H.-J."/>
            <person name="Ramirez L."/>
            <person name="Alfaro M."/>
            <person name="Sun H."/>
            <person name="Tritt A."/>
            <person name="Yoshinaga Y."/>
            <person name="Zwiers L.-H."/>
            <person name="Turgeon B."/>
            <person name="Goodwin S."/>
            <person name="Spatafora J."/>
            <person name="Crous P."/>
            <person name="Grigoriev I."/>
        </authorList>
    </citation>
    <scope>NUCLEOTIDE SEQUENCE</scope>
    <source>
        <strain evidence="2">CBS 119687</strain>
    </source>
</reference>
<organism evidence="2 3">
    <name type="scientific">Dothidotthia symphoricarpi CBS 119687</name>
    <dbReference type="NCBI Taxonomy" id="1392245"/>
    <lineage>
        <taxon>Eukaryota</taxon>
        <taxon>Fungi</taxon>
        <taxon>Dikarya</taxon>
        <taxon>Ascomycota</taxon>
        <taxon>Pezizomycotina</taxon>
        <taxon>Dothideomycetes</taxon>
        <taxon>Pleosporomycetidae</taxon>
        <taxon>Pleosporales</taxon>
        <taxon>Dothidotthiaceae</taxon>
        <taxon>Dothidotthia</taxon>
    </lineage>
</organism>
<name>A0A6A6AHL2_9PLEO</name>
<dbReference type="Proteomes" id="UP000799771">
    <property type="component" value="Unassembled WGS sequence"/>
</dbReference>
<dbReference type="EMBL" id="ML977504">
    <property type="protein sequence ID" value="KAF2130585.1"/>
    <property type="molecule type" value="Genomic_DNA"/>
</dbReference>
<sequence length="945" mass="106885">MGFSPPFTVTPVLREAAELKFEEFEQFKQAFKLRYHLDRTHSEDNSPLKRVATLLEDIKKFDPGLENDDDLSIMSRYIEQAKDDRTVSESKLLKYEEQLWGKLKKRLNRFEVSSLHIDLMKEVMDADNPSTSIATELDKTTIDDDFEVVENELDEVLEEFKRNTLTAKDTDVEAIEEHLSSLFETDNSKQLLENLRRDIKQYGDAMIGEVDQEVLMWCIIDLLKNDLISADKKKILEGYAQSPLIMRELVITLNFKSACHWNWKNADKGLPVTARQNSEGQYCITVEEDILDMLFLHTIAIGWATELKESLRIFAQQGGFKGNNYLTDHEMDKQAFFLEKPRTYRCHSQDYPPPPPPISMQYNSPKMIEVSGRKQKKWSSPTPPPPPPPMFSPPPPPPPPPPLPVSPAFYGSLSQERFRIYMGNFFMSRLPTRVGCTPSVPQPEDIQAKLIKSLAVQAKIQEAFDSKAHVAAVSFDKLAPSLPHKTVLTVLKFLGVPESFLSFFTRFLEAKLNFGPAMRGAPDRIVTRTRGVPAGHGMSLFFSEAVLFFIELAVHVKTGSYLYRIGDKCDFVGTQSQRHGAIDAICQFVGVMGLKLDEKHATDELSIGFLTLRPRGAQSAPYSSFNVMTSKVETYAHRTKKRLAACKTVLEWVRVWNSSVGTYAAHLFGPPAEVFGQSHIQAVKKAYNQMYDIIFEGGTLTDHVKTLLSTHVGVSLDSPSFALDAIIYLPQACGGLGVKNPFIALNLAHKLKDNPDEPFEKYFESEETYYASAAKRYAAMKPDARAKKLTEIFDGDQEDMNAAFGPGYDLSIFPSKDEIFACRERTNYPVLPSLYPTYKRVPSPSVGVLYHDLLQESVHHIELSYKVSMEVGRLSAYGDMKGWRKLSGEDKWVLQMYGDECFERYDTLEIWHAESVPVEILQVLTGCSWDDDNGNDDNSSIESDN</sequence>
<keyword evidence="3" id="KW-1185">Reference proteome</keyword>
<evidence type="ECO:0000313" key="3">
    <source>
        <dbReference type="Proteomes" id="UP000799771"/>
    </source>
</evidence>
<evidence type="ECO:0000313" key="2">
    <source>
        <dbReference type="EMBL" id="KAF2130585.1"/>
    </source>
</evidence>
<dbReference type="OrthoDB" id="74545at2759"/>
<feature type="compositionally biased region" description="Pro residues" evidence="1">
    <location>
        <begin position="381"/>
        <end position="403"/>
    </location>
</feature>
<dbReference type="RefSeq" id="XP_033524972.1">
    <property type="nucleotide sequence ID" value="XM_033671444.1"/>
</dbReference>
<dbReference type="GeneID" id="54411876"/>
<gene>
    <name evidence="2" type="ORF">P153DRAFT_395980</name>
</gene>
<dbReference type="PANTHER" id="PTHR37015">
    <property type="entry name" value="REVERSE TRANSCRIPTASE DOMAIN-CONTAINING PROTEIN"/>
    <property type="match status" value="1"/>
</dbReference>
<dbReference type="AlphaFoldDB" id="A0A6A6AHL2"/>
<evidence type="ECO:0008006" key="4">
    <source>
        <dbReference type="Google" id="ProtNLM"/>
    </source>
</evidence>